<dbReference type="GO" id="GO:0038039">
    <property type="term" value="C:G protein-coupled receptor heterodimeric complex"/>
    <property type="evidence" value="ECO:0007669"/>
    <property type="project" value="TreeGrafter"/>
</dbReference>
<keyword evidence="5 10" id="KW-0472">Membrane</keyword>
<comment type="subcellular location">
    <subcellularLocation>
        <location evidence="1">Membrane</location>
        <topology evidence="1">Multi-pass membrane protein</topology>
    </subcellularLocation>
</comment>
<keyword evidence="6" id="KW-0675">Receptor</keyword>
<keyword evidence="8" id="KW-0807">Transducer</keyword>
<accession>A0A9N8F1Q0</accession>
<evidence type="ECO:0000313" key="12">
    <source>
        <dbReference type="EMBL" id="CAB9531047.1"/>
    </source>
</evidence>
<keyword evidence="3 10" id="KW-1133">Transmembrane helix</keyword>
<feature type="transmembrane region" description="Helical" evidence="10">
    <location>
        <begin position="141"/>
        <end position="162"/>
    </location>
</feature>
<feature type="region of interest" description="Disordered" evidence="9">
    <location>
        <begin position="385"/>
        <end position="418"/>
    </location>
</feature>
<keyword evidence="7" id="KW-0325">Glycoprotein</keyword>
<evidence type="ECO:0000256" key="10">
    <source>
        <dbReference type="SAM" id="Phobius"/>
    </source>
</evidence>
<evidence type="ECO:0000313" key="13">
    <source>
        <dbReference type="Proteomes" id="UP001153069"/>
    </source>
</evidence>
<feature type="transmembrane region" description="Helical" evidence="10">
    <location>
        <begin position="101"/>
        <end position="121"/>
    </location>
</feature>
<organism evidence="12 13">
    <name type="scientific">Seminavis robusta</name>
    <dbReference type="NCBI Taxonomy" id="568900"/>
    <lineage>
        <taxon>Eukaryota</taxon>
        <taxon>Sar</taxon>
        <taxon>Stramenopiles</taxon>
        <taxon>Ochrophyta</taxon>
        <taxon>Bacillariophyta</taxon>
        <taxon>Bacillariophyceae</taxon>
        <taxon>Bacillariophycidae</taxon>
        <taxon>Naviculales</taxon>
        <taxon>Naviculaceae</taxon>
        <taxon>Seminavis</taxon>
    </lineage>
</organism>
<feature type="transmembrane region" description="Helical" evidence="10">
    <location>
        <begin position="231"/>
        <end position="250"/>
    </location>
</feature>
<dbReference type="InterPro" id="IPR002455">
    <property type="entry name" value="GPCR3_GABA-B"/>
</dbReference>
<evidence type="ECO:0000256" key="8">
    <source>
        <dbReference type="ARBA" id="ARBA00023224"/>
    </source>
</evidence>
<dbReference type="InterPro" id="IPR017978">
    <property type="entry name" value="GPCR_3_C"/>
</dbReference>
<name>A0A9N8F1Q0_9STRA</name>
<keyword evidence="2 10" id="KW-0812">Transmembrane</keyword>
<dbReference type="EMBL" id="CAICTM010003204">
    <property type="protein sequence ID" value="CAB9531047.1"/>
    <property type="molecule type" value="Genomic_DNA"/>
</dbReference>
<protein>
    <recommendedName>
        <fullName evidence="11">G-protein coupled receptors family 3 profile domain-containing protein</fullName>
    </recommendedName>
</protein>
<dbReference type="GO" id="GO:0004965">
    <property type="term" value="F:G protein-coupled GABA receptor activity"/>
    <property type="evidence" value="ECO:0007669"/>
    <property type="project" value="InterPro"/>
</dbReference>
<feature type="transmembrane region" description="Helical" evidence="10">
    <location>
        <begin position="67"/>
        <end position="89"/>
    </location>
</feature>
<evidence type="ECO:0000256" key="2">
    <source>
        <dbReference type="ARBA" id="ARBA00022692"/>
    </source>
</evidence>
<feature type="compositionally biased region" description="Basic and acidic residues" evidence="9">
    <location>
        <begin position="456"/>
        <end position="470"/>
    </location>
</feature>
<evidence type="ECO:0000256" key="4">
    <source>
        <dbReference type="ARBA" id="ARBA00023040"/>
    </source>
</evidence>
<dbReference type="OrthoDB" id="193333at2759"/>
<evidence type="ECO:0000256" key="1">
    <source>
        <dbReference type="ARBA" id="ARBA00004141"/>
    </source>
</evidence>
<evidence type="ECO:0000256" key="9">
    <source>
        <dbReference type="SAM" id="MobiDB-lite"/>
    </source>
</evidence>
<evidence type="ECO:0000256" key="5">
    <source>
        <dbReference type="ARBA" id="ARBA00023136"/>
    </source>
</evidence>
<feature type="compositionally biased region" description="Polar residues" evidence="9">
    <location>
        <begin position="385"/>
        <end position="399"/>
    </location>
</feature>
<comment type="caution">
    <text evidence="12">The sequence shown here is derived from an EMBL/GenBank/DDBJ whole genome shotgun (WGS) entry which is preliminary data.</text>
</comment>
<proteinExistence type="predicted"/>
<dbReference type="Proteomes" id="UP001153069">
    <property type="component" value="Unassembled WGS sequence"/>
</dbReference>
<feature type="domain" description="G-protein coupled receptors family 3 profile" evidence="11">
    <location>
        <begin position="66"/>
        <end position="322"/>
    </location>
</feature>
<feature type="region of interest" description="Disordered" evidence="9">
    <location>
        <begin position="456"/>
        <end position="485"/>
    </location>
</feature>
<feature type="transmembrane region" description="Helical" evidence="10">
    <location>
        <begin position="271"/>
        <end position="294"/>
    </location>
</feature>
<dbReference type="PANTHER" id="PTHR10519">
    <property type="entry name" value="GABA-B RECEPTOR"/>
    <property type="match status" value="1"/>
</dbReference>
<evidence type="ECO:0000256" key="7">
    <source>
        <dbReference type="ARBA" id="ARBA00023180"/>
    </source>
</evidence>
<reference evidence="12" key="1">
    <citation type="submission" date="2020-06" db="EMBL/GenBank/DDBJ databases">
        <authorList>
            <consortium name="Plant Systems Biology data submission"/>
        </authorList>
    </citation>
    <scope>NUCLEOTIDE SEQUENCE</scope>
    <source>
        <strain evidence="12">D6</strain>
    </source>
</reference>
<keyword evidence="13" id="KW-1185">Reference proteome</keyword>
<dbReference type="Pfam" id="PF00003">
    <property type="entry name" value="7tm_3"/>
    <property type="match status" value="1"/>
</dbReference>
<dbReference type="PANTHER" id="PTHR10519:SF20">
    <property type="entry name" value="G-PROTEIN COUPLED RECEPTOR 156-RELATED"/>
    <property type="match status" value="1"/>
</dbReference>
<evidence type="ECO:0000259" key="11">
    <source>
        <dbReference type="Pfam" id="PF00003"/>
    </source>
</evidence>
<sequence>MLSEYFQKDQYCPVGTAGKNCDLPCDPNHGASDASGACLCQSTKWTGDDCSIEVPEDLNLLPPGLLITSYVLVTINFVLVAACGLWLMVHRNRAHVKISQPSFLVLILLGCIISSSTILALAQEDEGDGPVGAFMLIPWMYSVGFSITFATLFANILRLFILMRSAAEMRRVTVSLQGTLGLVALVLLVDVSILVASGHPADTKLSTQVRSHFDLAQNDTQQRSAGQSTCFAGYLCLGLLGHFRIHHICLSSLPDARSMFHILNRLSNGKFVSIAMFSNLQIMIVAIPVLFVVGSDATTSFFVRSIAIWVNDFVVLALIVGPLVFNVTKFDDANRRSRLQENSTEPIHTGIKQYAEKLRSTRKLSVDNAWGGEIYTVPTFGSRKTNQTATGCTNRSSLAVSRDPGMPDSSFKVLPDGNEHDKCIPEEEEEGIEENPSNAGMAAPHAGDVSFIVESSKDSVDTTSARDARKTTNRIQPVRVDKPIE</sequence>
<dbReference type="AlphaFoldDB" id="A0A9N8F1Q0"/>
<feature type="transmembrane region" description="Helical" evidence="10">
    <location>
        <begin position="174"/>
        <end position="196"/>
    </location>
</feature>
<feature type="transmembrane region" description="Helical" evidence="10">
    <location>
        <begin position="306"/>
        <end position="328"/>
    </location>
</feature>
<evidence type="ECO:0000256" key="6">
    <source>
        <dbReference type="ARBA" id="ARBA00023170"/>
    </source>
</evidence>
<keyword evidence="4" id="KW-0297">G-protein coupled receptor</keyword>
<evidence type="ECO:0000256" key="3">
    <source>
        <dbReference type="ARBA" id="ARBA00022989"/>
    </source>
</evidence>
<gene>
    <name evidence="12" type="ORF">SEMRO_3206_G345230.1</name>
</gene>